<proteinExistence type="predicted"/>
<name>A0A2T4UMX3_9ACTN</name>
<reference evidence="1 2" key="1">
    <citation type="submission" date="2018-03" db="EMBL/GenBank/DDBJ databases">
        <title>Aquarubrobacter algicola gen. nov., sp. nov., a novel actinobacterium isolated from shallow eutrophic lake during the end of cyanobacterial harmful algal blooms.</title>
        <authorList>
            <person name="Chun S.J."/>
        </authorList>
    </citation>
    <scope>NUCLEOTIDE SEQUENCE [LARGE SCALE GENOMIC DNA]</scope>
    <source>
        <strain evidence="1 2">Seoho-28</strain>
    </source>
</reference>
<organism evidence="1 2">
    <name type="scientific">Paraconexibacter algicola</name>
    <dbReference type="NCBI Taxonomy" id="2133960"/>
    <lineage>
        <taxon>Bacteria</taxon>
        <taxon>Bacillati</taxon>
        <taxon>Actinomycetota</taxon>
        <taxon>Thermoleophilia</taxon>
        <taxon>Solirubrobacterales</taxon>
        <taxon>Paraconexibacteraceae</taxon>
        <taxon>Paraconexibacter</taxon>
    </lineage>
</organism>
<dbReference type="EMBL" id="PYYB01000001">
    <property type="protein sequence ID" value="PTL60585.1"/>
    <property type="molecule type" value="Genomic_DNA"/>
</dbReference>
<evidence type="ECO:0000313" key="2">
    <source>
        <dbReference type="Proteomes" id="UP000240739"/>
    </source>
</evidence>
<dbReference type="RefSeq" id="WP_107569354.1">
    <property type="nucleotide sequence ID" value="NZ_PYYB01000001.1"/>
</dbReference>
<sequence length="183" mass="19648">MDDAPGPDPQRDDDEPAVLVASVGPLDPVVALLREFLHRSGAIRAIALMEHGVGEGPALVDVGQLLPIEVVVDEQVFQLPHAIELDVPEPDVPEVRQLPPFEVNRETGEIAAMIGGVEHYAEAVIGLTRRIGPRDAVIATWRTNDPDTPISISARGNDPLVITLGEDDEYEMEPGWPPPAAGI</sequence>
<protein>
    <submittedName>
        <fullName evidence="1">Uncharacterized protein</fullName>
    </submittedName>
</protein>
<dbReference type="Proteomes" id="UP000240739">
    <property type="component" value="Unassembled WGS sequence"/>
</dbReference>
<dbReference type="AlphaFoldDB" id="A0A2T4UMX3"/>
<comment type="caution">
    <text evidence="1">The sequence shown here is derived from an EMBL/GenBank/DDBJ whole genome shotgun (WGS) entry which is preliminary data.</text>
</comment>
<keyword evidence="2" id="KW-1185">Reference proteome</keyword>
<gene>
    <name evidence="1" type="ORF">C7Y72_13535</name>
</gene>
<evidence type="ECO:0000313" key="1">
    <source>
        <dbReference type="EMBL" id="PTL60585.1"/>
    </source>
</evidence>
<accession>A0A2T4UMX3</accession>
<dbReference type="OrthoDB" id="5243047at2"/>